<dbReference type="GO" id="GO:0016874">
    <property type="term" value="F:ligase activity"/>
    <property type="evidence" value="ECO:0007669"/>
    <property type="project" value="UniProtKB-KW"/>
</dbReference>
<evidence type="ECO:0000313" key="2">
    <source>
        <dbReference type="EMBL" id="MEF3084018.1"/>
    </source>
</evidence>
<dbReference type="InterPro" id="IPR036565">
    <property type="entry name" value="Mur-like_cat_sf"/>
</dbReference>
<proteinExistence type="predicted"/>
<dbReference type="SUPFAM" id="SSF53623">
    <property type="entry name" value="MurD-like peptide ligases, catalytic domain"/>
    <property type="match status" value="1"/>
</dbReference>
<dbReference type="InterPro" id="IPR013221">
    <property type="entry name" value="Mur_ligase_cen"/>
</dbReference>
<keyword evidence="3" id="KW-1185">Reference proteome</keyword>
<dbReference type="RefSeq" id="WP_332079754.1">
    <property type="nucleotide sequence ID" value="NZ_JAZHBM010000050.1"/>
</dbReference>
<dbReference type="Proteomes" id="UP001358324">
    <property type="component" value="Unassembled WGS sequence"/>
</dbReference>
<dbReference type="PANTHER" id="PTHR23135">
    <property type="entry name" value="MUR LIGASE FAMILY MEMBER"/>
    <property type="match status" value="1"/>
</dbReference>
<protein>
    <submittedName>
        <fullName evidence="2">Mur ligase family protein</fullName>
    </submittedName>
</protein>
<sequence length="102" mass="10382">MFTVAVTGTNGKTSSAVWLGQALSRGGEPAAVIGTLGVGVFKPRGEVEYDVTGYTTPDAVLLARSLAGLRDKGATSLAIEASSIGLDQGRLSGMHVDVALFT</sequence>
<dbReference type="EMBL" id="JAZHBM010000050">
    <property type="protein sequence ID" value="MEF3084018.1"/>
    <property type="molecule type" value="Genomic_DNA"/>
</dbReference>
<gene>
    <name evidence="2" type="ORF">V3391_17645</name>
</gene>
<feature type="domain" description="Mur ligase central" evidence="1">
    <location>
        <begin position="6"/>
        <end position="102"/>
    </location>
</feature>
<evidence type="ECO:0000313" key="3">
    <source>
        <dbReference type="Proteomes" id="UP001358324"/>
    </source>
</evidence>
<name>A0ABU7WJF7_9GAMM</name>
<keyword evidence="2" id="KW-0436">Ligase</keyword>
<accession>A0ABU7WJF7</accession>
<dbReference type="Gene3D" id="3.40.1190.10">
    <property type="entry name" value="Mur-like, catalytic domain"/>
    <property type="match status" value="1"/>
</dbReference>
<comment type="caution">
    <text evidence="2">The sequence shown here is derived from an EMBL/GenBank/DDBJ whole genome shotgun (WGS) entry which is preliminary data.</text>
</comment>
<dbReference type="Pfam" id="PF08245">
    <property type="entry name" value="Mur_ligase_M"/>
    <property type="match status" value="1"/>
</dbReference>
<dbReference type="PANTHER" id="PTHR23135:SF4">
    <property type="entry name" value="UDP-N-ACETYLMURAMOYL-L-ALANYL-D-GLUTAMATE--2,6-DIAMINOPIMELATE LIGASE MURE HOMOLOG, CHLOROPLASTIC"/>
    <property type="match status" value="1"/>
</dbReference>
<evidence type="ECO:0000259" key="1">
    <source>
        <dbReference type="Pfam" id="PF08245"/>
    </source>
</evidence>
<reference evidence="2 3" key="1">
    <citation type="submission" date="2024-01" db="EMBL/GenBank/DDBJ databases">
        <title>Novel species of the genus Luteimonas isolated from rivers.</title>
        <authorList>
            <person name="Lu H."/>
        </authorList>
    </citation>
    <scope>NUCLEOTIDE SEQUENCE [LARGE SCALE GENOMIC DNA]</scope>
    <source>
        <strain evidence="2 3">SMYT11W</strain>
    </source>
</reference>
<organism evidence="2 3">
    <name type="scientific">Luteimonas flava</name>
    <dbReference type="NCBI Taxonomy" id="3115822"/>
    <lineage>
        <taxon>Bacteria</taxon>
        <taxon>Pseudomonadati</taxon>
        <taxon>Pseudomonadota</taxon>
        <taxon>Gammaproteobacteria</taxon>
        <taxon>Lysobacterales</taxon>
        <taxon>Lysobacteraceae</taxon>
        <taxon>Luteimonas</taxon>
    </lineage>
</organism>
<feature type="non-terminal residue" evidence="2">
    <location>
        <position position="102"/>
    </location>
</feature>